<feature type="region of interest" description="Disordered" evidence="2">
    <location>
        <begin position="1772"/>
        <end position="1794"/>
    </location>
</feature>
<evidence type="ECO:0000259" key="3">
    <source>
        <dbReference type="PROSITE" id="PS50853"/>
    </source>
</evidence>
<feature type="compositionally biased region" description="Low complexity" evidence="2">
    <location>
        <begin position="347"/>
        <end position="360"/>
    </location>
</feature>
<dbReference type="Pfam" id="PF01083">
    <property type="entry name" value="Cutinase"/>
    <property type="match status" value="1"/>
</dbReference>
<feature type="compositionally biased region" description="Low complexity" evidence="2">
    <location>
        <begin position="1303"/>
        <end position="1316"/>
    </location>
</feature>
<sequence>MKTPRGWEQVATAPQSTVGGAKFLVPTEAVGSFDFRAMTAPFNGASAVTTAPRTLEVTATPPTDITPPAVPTGVVATPGNGHVGLAWSPVTASDLDGYLVYRAPTANGPWAKLTAIPNTATGYDATGLTNGTTYWFAITSIDDTGNESAKSAPGQGTPAAVLDTTPPAVPTGVVATPGNGHVGLAWSPVTASDLDGYLVYRAPTANGPWAKLTAIPNTATGYDATGLTNGTTYWFAITSIDDTGNESARSNASPATPASPPSSVVDHCGTLSVDQTWTPATTHRLTCDLTVPAGRTLTVEAGAVIKGAGNSLGLDVEGTLNVNGTAANPVVFTSLRDDTAGGDTNGDGDATTPATGDWDGISIRPEARATFDYTTVGYGRVDSGDADVFRFRHSTSHDSDGTGVSVQVDRSGIDAGSAIVEVSDSTVTRARYSGIEVDATGNPQGSGTQIPVPTVANNTVTNSGADSNTSAAISVSGDALDGSLLRDNSGTGNKINSITLGGTLTTNTSVPLGGLPLGLANSSVRPLTVAPGATMNVAAGQVIKAHPGSYTSLDVEGTLNVNGTAANPVVFTSLRDDTAGGDTNGDGDATTPATGDWDGISIRPEARATFDYTTVGYGRVDSGDADVFRFRHSTSHDSDGTGVSVQVDRSGIDAGSAIVEVSDSTVTRARYSGIEVDATGNPQGSGTQIPVPTVANNTVTNSGADSNTSAAISVSGDALDGSLLRDNSGTGNKINSITLGGTLTTNTSVPLGGLPLGLANSSVRPLTVAPGATMNVAAGQVIKAHPGSYTSLDVEGTLNVNGTAANPVVFTSLRDDTAGGDTNGDGDATTPATGDWDGISIRPEARATFDYTTVGYGRVDSGDADVFRFRHSTSHDSDGTGVSVQVDRSGIDAGSAIVEVSDSTVTRARYSGIEVDATGNPQGSGTQIPVPTVANNTVTNSGADSNTSAAISVSGDALDGSLLRDNSGTGNKINSITLGGTLTTNTSVPLGGLPLGLANSSVRPLTVAPGATMNVAAGQVIKAHPGSYTSLDVEGTLNVNGTAANPVVFTSLRDDTAGGDTNGDGDATTPATGDWDGISIRPEARATFDYTTVGYGRVDSGDADVFRFRHSTSHDSDGTGVSVQVDRSGIDAGSAIVEVSDSTVTRARYSGIEVDATGNPQGSGTQIPVPTVANNTVTNSGADSNTSAAISVSGDALDGSLLRDNSGTGNKINSITLGGTLTTNTSVPLGGLPLGLANSSVRPLTVAPGATMNVAAGQVIKAHPGSYTSLDVEGTLNVNGTAANPVVFTSLRDDTAGGDTNGDGDATTPATGDWDGISIRPEARATFDYTTVGYGRVDSGDADVFRFRHSTSHDSDGTGVSVQVDRSGIDAGSAIVEVSDSTVTRARYSGIEVDATGNPQGSGTQIPVPTVANNTVTNSGADSNTSAAISVSGDALDGSLLRDNSGTGNKINSITLGGTLTTNTSVPLGGLPLGLANSSVRPLTVAPGATMNVAAGQVIKAHPGSYTSLDVEGTLNVNGTAANPVVFTSLRDDTAGGDTNGDGDATTPATGDWDGISIRPEARATFDYTTVGYGRVDSGDADVFRFRHSTSHDSDGTGVSVQVDRSGIDAGSAIVEVSDSTVTRARYSGIEVDATGNPQGSGTQIPVPTVANNTVTNSGADSNTSAAISVSGDALDGSLLRDNSGTGNKINSITLGGTLTTNTSVPLGGLPLGLANSSVRPLTVAPGATMNVAAGQVIKAHPGSYTSLDVEGTLNVNGTAANPVVFTSLRDDTAGGDTNGDGDATTPATGDWDGISIRPEARATFDYTTVGYGRVDSGDADVFRFRHSTSHDSDGTGVSVQVDRSGIDAGSAIVEVSDSTVTRARYSGIEVDATGNPQGSGTQIPVPTVANNTVTNSGADSNTSAAISVSGDALDGSLLRDNSGTGNKINSITLGGTLTTNTSVPLGGLPLGLANSSVRPLTVAPGATMNVAAGQVIKAHPGSYTSLDVEGTLNVNGTAANPVVFTSLRDDTAGGDTNGDGDATTPATGDWDGIHIRTGGAASLQHARILYASGPLISSGALDATNTRIDRAGSTCVSVDSDGSGRFAGTLRGCETGVSASSSTPFDARHIDWGATSGPGVDGNPQVSGNLVSYYPWVGAPIPKPIAQPPATEPVRVNDQCADYLFIGLRGSGETGGLGPKVTDIYNGLTSDWVGVDVPDDATFDKVAIAYEANPVPIVGTSGRNAWQQVGDVANYTPGAWDGAVRLVLQLQTAVEECGDAGQTILLGGYSQGAWAIHAAVSYLEATDSDLLDRIDGVALLADPLRSSFMSRQNLGTAEPHDGVSATFIGFAALEFNDWIQDSALSGFPSVPNLRMNDFSYPSTLYSSTVEMCDWGDAVCDTSSFLKFPEVLSIEDYFVDGAEIHSAYNTQRLRGLGAELQRIALNN</sequence>
<feature type="compositionally biased region" description="Low complexity" evidence="2">
    <location>
        <begin position="1064"/>
        <end position="1077"/>
    </location>
</feature>
<feature type="compositionally biased region" description="Low complexity" evidence="2">
    <location>
        <begin position="247"/>
        <end position="256"/>
    </location>
</feature>
<feature type="region of interest" description="Disordered" evidence="2">
    <location>
        <begin position="577"/>
        <end position="599"/>
    </location>
</feature>
<reference evidence="4 5" key="1">
    <citation type="submission" date="2021-05" db="EMBL/GenBank/DDBJ databases">
        <title>Complete genome of Nocardioides aquaticus KCTC 9944T isolated from meromictic and hypersaline Ekho Lake, Antarctica.</title>
        <authorList>
            <person name="Hwang K."/>
            <person name="Kim K.M."/>
            <person name="Choe H."/>
        </authorList>
    </citation>
    <scope>NUCLEOTIDE SEQUENCE [LARGE SCALE GENOMIC DNA]</scope>
    <source>
        <strain evidence="4 5">KCTC 9944</strain>
    </source>
</reference>
<accession>A0ABX8EGN8</accession>
<feature type="region of interest" description="Disordered" evidence="2">
    <location>
        <begin position="816"/>
        <end position="838"/>
    </location>
</feature>
<dbReference type="SMART" id="SM00710">
    <property type="entry name" value="PbH1"/>
    <property type="match status" value="28"/>
</dbReference>
<feature type="region of interest" description="Disordered" evidence="2">
    <location>
        <begin position="1533"/>
        <end position="1555"/>
    </location>
</feature>
<dbReference type="SMART" id="SM01110">
    <property type="entry name" value="Cutinase"/>
    <property type="match status" value="1"/>
</dbReference>
<feature type="region of interest" description="Disordered" evidence="2">
    <location>
        <begin position="1055"/>
        <end position="1077"/>
    </location>
</feature>
<dbReference type="InterPro" id="IPR003961">
    <property type="entry name" value="FN3_dom"/>
</dbReference>
<feature type="region of interest" description="Disordered" evidence="2">
    <location>
        <begin position="338"/>
        <end position="360"/>
    </location>
</feature>
<dbReference type="PANTHER" id="PTHR41339:SF1">
    <property type="entry name" value="SECRETED PROTEIN"/>
    <property type="match status" value="1"/>
</dbReference>
<keyword evidence="5" id="KW-1185">Reference proteome</keyword>
<dbReference type="InterPro" id="IPR006626">
    <property type="entry name" value="PbH1"/>
</dbReference>
<feature type="compositionally biased region" description="Low complexity" evidence="2">
    <location>
        <begin position="825"/>
        <end position="838"/>
    </location>
</feature>
<feature type="compositionally biased region" description="Low complexity" evidence="2">
    <location>
        <begin position="1542"/>
        <end position="1555"/>
    </location>
</feature>
<feature type="region of interest" description="Disordered" evidence="2">
    <location>
        <begin position="2011"/>
        <end position="2031"/>
    </location>
</feature>
<dbReference type="EMBL" id="CP075371">
    <property type="protein sequence ID" value="QVT79689.1"/>
    <property type="molecule type" value="Genomic_DNA"/>
</dbReference>
<proteinExistence type="predicted"/>
<dbReference type="PROSITE" id="PS50853">
    <property type="entry name" value="FN3"/>
    <property type="match status" value="2"/>
</dbReference>
<gene>
    <name evidence="4" type="primary">apu</name>
    <name evidence="4" type="ORF">ENKNEFLB_02079</name>
</gene>
<dbReference type="Proteomes" id="UP000679307">
    <property type="component" value="Chromosome"/>
</dbReference>
<evidence type="ECO:0000256" key="1">
    <source>
        <dbReference type="ARBA" id="ARBA00022801"/>
    </source>
</evidence>
<evidence type="ECO:0000313" key="4">
    <source>
        <dbReference type="EMBL" id="QVT79689.1"/>
    </source>
</evidence>
<protein>
    <submittedName>
        <fullName evidence="4">Amylopullulanase</fullName>
    </submittedName>
</protein>
<feature type="compositionally biased region" description="Low complexity" evidence="2">
    <location>
        <begin position="2020"/>
        <end position="2031"/>
    </location>
</feature>
<name>A0ABX8EGN8_9ACTN</name>
<evidence type="ECO:0000313" key="5">
    <source>
        <dbReference type="Proteomes" id="UP000679307"/>
    </source>
</evidence>
<feature type="compositionally biased region" description="Low complexity" evidence="2">
    <location>
        <begin position="1781"/>
        <end position="1794"/>
    </location>
</feature>
<dbReference type="InterPro" id="IPR000675">
    <property type="entry name" value="Cutinase/axe"/>
</dbReference>
<feature type="region of interest" description="Disordered" evidence="2">
    <location>
        <begin position="1294"/>
        <end position="1316"/>
    </location>
</feature>
<feature type="compositionally biased region" description="Low complexity" evidence="2">
    <location>
        <begin position="586"/>
        <end position="599"/>
    </location>
</feature>
<feature type="domain" description="Fibronectin type-III" evidence="3">
    <location>
        <begin position="166"/>
        <end position="262"/>
    </location>
</feature>
<dbReference type="PANTHER" id="PTHR41339">
    <property type="entry name" value="LIPL48"/>
    <property type="match status" value="1"/>
</dbReference>
<feature type="domain" description="Fibronectin type-III" evidence="3">
    <location>
        <begin position="67"/>
        <end position="164"/>
    </location>
</feature>
<keyword evidence="1" id="KW-0378">Hydrolase</keyword>
<organism evidence="4 5">
    <name type="scientific">Nocardioides aquaticus</name>
    <dbReference type="NCBI Taxonomy" id="160826"/>
    <lineage>
        <taxon>Bacteria</taxon>
        <taxon>Bacillati</taxon>
        <taxon>Actinomycetota</taxon>
        <taxon>Actinomycetes</taxon>
        <taxon>Propionibacteriales</taxon>
        <taxon>Nocardioidaceae</taxon>
        <taxon>Nocardioides</taxon>
    </lineage>
</organism>
<dbReference type="SMART" id="SM00060">
    <property type="entry name" value="FN3"/>
    <property type="match status" value="2"/>
</dbReference>
<evidence type="ECO:0000256" key="2">
    <source>
        <dbReference type="SAM" id="MobiDB-lite"/>
    </source>
</evidence>
<feature type="region of interest" description="Disordered" evidence="2">
    <location>
        <begin position="244"/>
        <end position="264"/>
    </location>
</feature>
<dbReference type="CDD" id="cd00063">
    <property type="entry name" value="FN3"/>
    <property type="match status" value="2"/>
</dbReference>